<dbReference type="InterPro" id="IPR011545">
    <property type="entry name" value="DEAD/DEAH_box_helicase_dom"/>
</dbReference>
<accession>A0A2V3J764</accession>
<comment type="caution">
    <text evidence="11">The sequence shown here is derived from an EMBL/GenBank/DDBJ whole genome shotgun (WGS) entry which is preliminary data.</text>
</comment>
<keyword evidence="2 6" id="KW-0378">Hydrolase</keyword>
<dbReference type="InterPro" id="IPR014001">
    <property type="entry name" value="Helicase_ATP-bd"/>
</dbReference>
<keyword evidence="12" id="KW-1185">Reference proteome</keyword>
<gene>
    <name evidence="11" type="ORF">BWQ96_00459</name>
</gene>
<dbReference type="InterPro" id="IPR050079">
    <property type="entry name" value="DEAD_box_RNA_helicase"/>
</dbReference>
<dbReference type="Gene3D" id="3.40.50.300">
    <property type="entry name" value="P-loop containing nucleotide triphosphate hydrolases"/>
    <property type="match status" value="2"/>
</dbReference>
<feature type="domain" description="Helicase ATP-binding" evidence="8">
    <location>
        <begin position="33"/>
        <end position="204"/>
    </location>
</feature>
<dbReference type="GO" id="GO:0005829">
    <property type="term" value="C:cytosol"/>
    <property type="evidence" value="ECO:0007669"/>
    <property type="project" value="TreeGrafter"/>
</dbReference>
<dbReference type="InterPro" id="IPR000629">
    <property type="entry name" value="RNA-helicase_DEAD-box_CS"/>
</dbReference>
<dbReference type="GO" id="GO:0003724">
    <property type="term" value="F:RNA helicase activity"/>
    <property type="evidence" value="ECO:0007669"/>
    <property type="project" value="InterPro"/>
</dbReference>
<evidence type="ECO:0000256" key="7">
    <source>
        <dbReference type="SAM" id="MobiDB-lite"/>
    </source>
</evidence>
<feature type="domain" description="Helicase C-terminal" evidence="9">
    <location>
        <begin position="218"/>
        <end position="382"/>
    </location>
</feature>
<keyword evidence="1 6" id="KW-0547">Nucleotide-binding</keyword>
<dbReference type="PROSITE" id="PS51192">
    <property type="entry name" value="HELICASE_ATP_BIND_1"/>
    <property type="match status" value="1"/>
</dbReference>
<dbReference type="InterPro" id="IPR014014">
    <property type="entry name" value="RNA_helicase_DEAD_Q_motif"/>
</dbReference>
<evidence type="ECO:0000256" key="3">
    <source>
        <dbReference type="ARBA" id="ARBA00022806"/>
    </source>
</evidence>
<feature type="short sequence motif" description="Q motif" evidence="5">
    <location>
        <begin position="2"/>
        <end position="30"/>
    </location>
</feature>
<dbReference type="EMBL" id="NBIV01000002">
    <property type="protein sequence ID" value="PXF49807.1"/>
    <property type="molecule type" value="Genomic_DNA"/>
</dbReference>
<dbReference type="PROSITE" id="PS51195">
    <property type="entry name" value="Q_MOTIF"/>
    <property type="match status" value="1"/>
</dbReference>
<dbReference type="SMART" id="SM00487">
    <property type="entry name" value="DEXDc"/>
    <property type="match status" value="1"/>
</dbReference>
<dbReference type="PROSITE" id="PS51194">
    <property type="entry name" value="HELICASE_CTER"/>
    <property type="match status" value="1"/>
</dbReference>
<proteinExistence type="inferred from homology"/>
<evidence type="ECO:0000256" key="6">
    <source>
        <dbReference type="RuleBase" id="RU000492"/>
    </source>
</evidence>
<dbReference type="GO" id="GO:0016787">
    <property type="term" value="F:hydrolase activity"/>
    <property type="evidence" value="ECO:0007669"/>
    <property type="project" value="UniProtKB-KW"/>
</dbReference>
<dbReference type="STRING" id="448386.A0A2V3J764"/>
<evidence type="ECO:0000256" key="5">
    <source>
        <dbReference type="PROSITE-ProRule" id="PRU00552"/>
    </source>
</evidence>
<evidence type="ECO:0000256" key="4">
    <source>
        <dbReference type="ARBA" id="ARBA00022840"/>
    </source>
</evidence>
<evidence type="ECO:0000259" key="9">
    <source>
        <dbReference type="PROSITE" id="PS51194"/>
    </source>
</evidence>
<feature type="domain" description="DEAD-box RNA helicase Q" evidence="10">
    <location>
        <begin position="2"/>
        <end position="30"/>
    </location>
</feature>
<dbReference type="GO" id="GO:0005524">
    <property type="term" value="F:ATP binding"/>
    <property type="evidence" value="ECO:0007669"/>
    <property type="project" value="UniProtKB-KW"/>
</dbReference>
<evidence type="ECO:0000256" key="2">
    <source>
        <dbReference type="ARBA" id="ARBA00022801"/>
    </source>
</evidence>
<sequence length="438" mass="48807">MTNFRALGVKPWLIESCKTLGIKKPTPVQLACISPILQGRNVIGAAETGTGKTAAFVLPILQKLAEDPYGVFAVILTPTRELAFQIAQQINAFGARIAVKHHVLVGGIHELSQAAALAKKPHILVATPGRMALMVSKGYVKLDKTRFLVLDEADRLLDPTYLTDLMLILNACSSPKRQTLMFSATMTSSLEQLQQVAMNDDQTFRFDARKNRFATVDALRQEYLFLPQNLKECHLVNLLKEEYPTSSVIIFVARCDTAELLLNMLNLLGMNKVAALHSDMKQVHRIESLQRFKGKLVRALIATDVASRGLDIPTCELVINYDLPAKVATYVHRVGRTARAGRSGLALSFVAQQDVEIVKAIEEKIEKALDKHEGNPERKAMENLALTLKARQMAKLRLQDSGYFDKSEARRKSTIAAAKRRKQEQRNLDGRKKQRIST</sequence>
<evidence type="ECO:0000256" key="1">
    <source>
        <dbReference type="ARBA" id="ARBA00022741"/>
    </source>
</evidence>
<dbReference type="AlphaFoldDB" id="A0A2V3J764"/>
<organism evidence="11 12">
    <name type="scientific">Gracilariopsis chorda</name>
    <dbReference type="NCBI Taxonomy" id="448386"/>
    <lineage>
        <taxon>Eukaryota</taxon>
        <taxon>Rhodophyta</taxon>
        <taxon>Florideophyceae</taxon>
        <taxon>Rhodymeniophycidae</taxon>
        <taxon>Gracilariales</taxon>
        <taxon>Gracilariaceae</taxon>
        <taxon>Gracilariopsis</taxon>
    </lineage>
</organism>
<evidence type="ECO:0000313" key="11">
    <source>
        <dbReference type="EMBL" id="PXF49807.1"/>
    </source>
</evidence>
<evidence type="ECO:0000313" key="12">
    <source>
        <dbReference type="Proteomes" id="UP000247409"/>
    </source>
</evidence>
<dbReference type="InterPro" id="IPR001650">
    <property type="entry name" value="Helicase_C-like"/>
</dbReference>
<dbReference type="Pfam" id="PF00270">
    <property type="entry name" value="DEAD"/>
    <property type="match status" value="1"/>
</dbReference>
<evidence type="ECO:0000259" key="10">
    <source>
        <dbReference type="PROSITE" id="PS51195"/>
    </source>
</evidence>
<dbReference type="InterPro" id="IPR027417">
    <property type="entry name" value="P-loop_NTPase"/>
</dbReference>
<dbReference type="PANTHER" id="PTHR47959:SF24">
    <property type="entry name" value="ATP-DEPENDENT RNA HELICASE"/>
    <property type="match status" value="1"/>
</dbReference>
<dbReference type="SMART" id="SM00490">
    <property type="entry name" value="HELICc"/>
    <property type="match status" value="1"/>
</dbReference>
<reference evidence="11 12" key="1">
    <citation type="journal article" date="2018" name="Mol. Biol. Evol.">
        <title>Analysis of the draft genome of the red seaweed Gracilariopsis chorda provides insights into genome size evolution in Rhodophyta.</title>
        <authorList>
            <person name="Lee J."/>
            <person name="Yang E.C."/>
            <person name="Graf L."/>
            <person name="Yang J.H."/>
            <person name="Qiu H."/>
            <person name="Zel Zion U."/>
            <person name="Chan C.X."/>
            <person name="Stephens T.G."/>
            <person name="Weber A.P.M."/>
            <person name="Boo G.H."/>
            <person name="Boo S.M."/>
            <person name="Kim K.M."/>
            <person name="Shin Y."/>
            <person name="Jung M."/>
            <person name="Lee S.J."/>
            <person name="Yim H.S."/>
            <person name="Lee J.H."/>
            <person name="Bhattacharya D."/>
            <person name="Yoon H.S."/>
        </authorList>
    </citation>
    <scope>NUCLEOTIDE SEQUENCE [LARGE SCALE GENOMIC DNA]</scope>
    <source>
        <strain evidence="11 12">SKKU-2015</strain>
        <tissue evidence="11">Whole body</tissue>
    </source>
</reference>
<dbReference type="CDD" id="cd18787">
    <property type="entry name" value="SF2_C_DEAD"/>
    <property type="match status" value="1"/>
</dbReference>
<dbReference type="GO" id="GO:0003676">
    <property type="term" value="F:nucleic acid binding"/>
    <property type="evidence" value="ECO:0007669"/>
    <property type="project" value="InterPro"/>
</dbReference>
<dbReference type="OrthoDB" id="10261904at2759"/>
<comment type="similarity">
    <text evidence="6">Belongs to the DEAD box helicase family.</text>
</comment>
<keyword evidence="3 6" id="KW-0347">Helicase</keyword>
<dbReference type="PANTHER" id="PTHR47959">
    <property type="entry name" value="ATP-DEPENDENT RNA HELICASE RHLE-RELATED"/>
    <property type="match status" value="1"/>
</dbReference>
<protein>
    <submittedName>
        <fullName evidence="11">Putative ATP-dependent RNA helicase DDX49</fullName>
    </submittedName>
</protein>
<dbReference type="Pfam" id="PF00271">
    <property type="entry name" value="Helicase_C"/>
    <property type="match status" value="1"/>
</dbReference>
<dbReference type="Proteomes" id="UP000247409">
    <property type="component" value="Unassembled WGS sequence"/>
</dbReference>
<feature type="region of interest" description="Disordered" evidence="7">
    <location>
        <begin position="406"/>
        <end position="438"/>
    </location>
</feature>
<dbReference type="PROSITE" id="PS00039">
    <property type="entry name" value="DEAD_ATP_HELICASE"/>
    <property type="match status" value="1"/>
</dbReference>
<keyword evidence="4 6" id="KW-0067">ATP-binding</keyword>
<evidence type="ECO:0000259" key="8">
    <source>
        <dbReference type="PROSITE" id="PS51192"/>
    </source>
</evidence>
<dbReference type="SUPFAM" id="SSF52540">
    <property type="entry name" value="P-loop containing nucleoside triphosphate hydrolases"/>
    <property type="match status" value="1"/>
</dbReference>
<name>A0A2V3J764_9FLOR</name>